<evidence type="ECO:0000256" key="1">
    <source>
        <dbReference type="ARBA" id="ARBA00022490"/>
    </source>
</evidence>
<evidence type="ECO:0000256" key="8">
    <source>
        <dbReference type="HAMAP-Rule" id="MF_00316"/>
    </source>
</evidence>
<comment type="cofactor">
    <cofactor evidence="8">
        <name>Mg(2+)</name>
        <dbReference type="ChEBI" id="CHEBI:18420"/>
    </cofactor>
</comment>
<evidence type="ECO:0000313" key="11">
    <source>
        <dbReference type="Proteomes" id="UP000505210"/>
    </source>
</evidence>
<keyword evidence="5 8" id="KW-0460">Magnesium</keyword>
<dbReference type="PANTHER" id="PTHR19136:SF81">
    <property type="entry name" value="MOLYBDENUM COFACTOR GUANYLYLTRANSFERASE"/>
    <property type="match status" value="1"/>
</dbReference>
<feature type="binding site" evidence="8">
    <location>
        <position position="105"/>
    </location>
    <ligand>
        <name>GTP</name>
        <dbReference type="ChEBI" id="CHEBI:37565"/>
    </ligand>
</feature>
<dbReference type="InterPro" id="IPR013482">
    <property type="entry name" value="Molybde_CF_guanTrfase"/>
</dbReference>
<comment type="similarity">
    <text evidence="8">Belongs to the MobA family.</text>
</comment>
<evidence type="ECO:0000256" key="6">
    <source>
        <dbReference type="ARBA" id="ARBA00023134"/>
    </source>
</evidence>
<proteinExistence type="inferred from homology"/>
<comment type="catalytic activity">
    <reaction evidence="8">
        <text>Mo-molybdopterin + GTP + H(+) = Mo-molybdopterin guanine dinucleotide + diphosphate</text>
        <dbReference type="Rhea" id="RHEA:34243"/>
        <dbReference type="ChEBI" id="CHEBI:15378"/>
        <dbReference type="ChEBI" id="CHEBI:33019"/>
        <dbReference type="ChEBI" id="CHEBI:37565"/>
        <dbReference type="ChEBI" id="CHEBI:71302"/>
        <dbReference type="ChEBI" id="CHEBI:71310"/>
        <dbReference type="EC" id="2.7.7.77"/>
    </reaction>
</comment>
<comment type="domain">
    <text evidence="8">The N-terminal domain determines nucleotide recognition and specific binding, while the C-terminal domain determines the specific binding to the target protein.</text>
</comment>
<keyword evidence="1 8" id="KW-0963">Cytoplasm</keyword>
<dbReference type="GO" id="GO:0005525">
    <property type="term" value="F:GTP binding"/>
    <property type="evidence" value="ECO:0007669"/>
    <property type="project" value="UniProtKB-UniRule"/>
</dbReference>
<dbReference type="EC" id="2.7.7.77" evidence="8"/>
<dbReference type="EMBL" id="CP053661">
    <property type="protein sequence ID" value="QKD82101.1"/>
    <property type="molecule type" value="Genomic_DNA"/>
</dbReference>
<feature type="binding site" evidence="8">
    <location>
        <position position="105"/>
    </location>
    <ligand>
        <name>Mg(2+)</name>
        <dbReference type="ChEBI" id="CHEBI:18420"/>
    </ligand>
</feature>
<evidence type="ECO:0000256" key="3">
    <source>
        <dbReference type="ARBA" id="ARBA00022723"/>
    </source>
</evidence>
<keyword evidence="2 8" id="KW-0808">Transferase</keyword>
<dbReference type="Pfam" id="PF12804">
    <property type="entry name" value="NTP_transf_3"/>
    <property type="match status" value="1"/>
</dbReference>
<comment type="subcellular location">
    <subcellularLocation>
        <location evidence="8">Cytoplasm</location>
    </subcellularLocation>
</comment>
<dbReference type="InterPro" id="IPR029044">
    <property type="entry name" value="Nucleotide-diphossugar_trans"/>
</dbReference>
<dbReference type="RefSeq" id="WP_172354560.1">
    <property type="nucleotide sequence ID" value="NZ_CP053661.1"/>
</dbReference>
<dbReference type="Gene3D" id="3.90.550.10">
    <property type="entry name" value="Spore Coat Polysaccharide Biosynthesis Protein SpsA, Chain A"/>
    <property type="match status" value="1"/>
</dbReference>
<organism evidence="10 11">
    <name type="scientific">Thermoleptolyngbya sichuanensis A183</name>
    <dbReference type="NCBI Taxonomy" id="2737172"/>
    <lineage>
        <taxon>Bacteria</taxon>
        <taxon>Bacillati</taxon>
        <taxon>Cyanobacteriota</taxon>
        <taxon>Cyanophyceae</taxon>
        <taxon>Oculatellales</taxon>
        <taxon>Oculatellaceae</taxon>
        <taxon>Thermoleptolyngbya</taxon>
        <taxon>Thermoleptolyngbya sichuanensis</taxon>
    </lineage>
</organism>
<keyword evidence="10" id="KW-0548">Nucleotidyltransferase</keyword>
<reference evidence="10 11" key="1">
    <citation type="submission" date="2020-05" db="EMBL/GenBank/DDBJ databases">
        <title>Complete genome sequence of of a novel Thermoleptolyngbya strain isolated from hot springs of Ganzi, Sichuan China.</title>
        <authorList>
            <person name="Tang J."/>
            <person name="Daroch M."/>
            <person name="Li L."/>
            <person name="Waleron K."/>
            <person name="Waleron M."/>
            <person name="Waleron M."/>
        </authorList>
    </citation>
    <scope>NUCLEOTIDE SEQUENCE [LARGE SCALE GENOMIC DNA]</scope>
    <source>
        <strain evidence="10 11">PKUAC-SCTA183</strain>
    </source>
</reference>
<name>A0A6M8BEN8_9CYAN</name>
<dbReference type="AlphaFoldDB" id="A0A6M8BEN8"/>
<evidence type="ECO:0000256" key="5">
    <source>
        <dbReference type="ARBA" id="ARBA00022842"/>
    </source>
</evidence>
<dbReference type="NCBIfam" id="NF002741">
    <property type="entry name" value="PRK02726.1"/>
    <property type="match status" value="1"/>
</dbReference>
<comment type="function">
    <text evidence="8">Transfers a GMP moiety from GTP to Mo-molybdopterin (Mo-MPT) cofactor (Moco or molybdenum cofactor) to form Mo-molybdopterin guanine dinucleotide (Mo-MGD) cofactor.</text>
</comment>
<dbReference type="PANTHER" id="PTHR19136">
    <property type="entry name" value="MOLYBDENUM COFACTOR GUANYLYLTRANSFERASE"/>
    <property type="match status" value="1"/>
</dbReference>
<feature type="domain" description="MobA-like NTP transferase" evidence="9">
    <location>
        <begin position="5"/>
        <end position="168"/>
    </location>
</feature>
<keyword evidence="11" id="KW-1185">Reference proteome</keyword>
<dbReference type="GO" id="GO:0005737">
    <property type="term" value="C:cytoplasm"/>
    <property type="evidence" value="ECO:0007669"/>
    <property type="project" value="UniProtKB-SubCell"/>
</dbReference>
<evidence type="ECO:0000256" key="7">
    <source>
        <dbReference type="ARBA" id="ARBA00023150"/>
    </source>
</evidence>
<protein>
    <recommendedName>
        <fullName evidence="8">Probable molybdenum cofactor guanylyltransferase</fullName>
        <shortName evidence="8">MoCo guanylyltransferase</shortName>
        <ecNumber evidence="8">2.7.7.77</ecNumber>
    </recommendedName>
    <alternativeName>
        <fullName evidence="8">GTP:molybdopterin guanylyltransferase</fullName>
    </alternativeName>
    <alternativeName>
        <fullName evidence="8">Mo-MPT guanylyltransferase</fullName>
    </alternativeName>
    <alternativeName>
        <fullName evidence="8">Molybdopterin guanylyltransferase</fullName>
    </alternativeName>
    <alternativeName>
        <fullName evidence="8">Molybdopterin-guanine dinucleotide synthase</fullName>
        <shortName evidence="8">MGD synthase</shortName>
    </alternativeName>
</protein>
<dbReference type="GO" id="GO:0006777">
    <property type="term" value="P:Mo-molybdopterin cofactor biosynthetic process"/>
    <property type="evidence" value="ECO:0007669"/>
    <property type="project" value="UniProtKB-KW"/>
</dbReference>
<accession>A0A6M8BEN8</accession>
<keyword evidence="6 8" id="KW-0342">GTP-binding</keyword>
<dbReference type="Proteomes" id="UP000505210">
    <property type="component" value="Chromosome"/>
</dbReference>
<dbReference type="CDD" id="cd02503">
    <property type="entry name" value="MobA"/>
    <property type="match status" value="1"/>
</dbReference>
<keyword evidence="4 8" id="KW-0547">Nucleotide-binding</keyword>
<dbReference type="SUPFAM" id="SSF53448">
    <property type="entry name" value="Nucleotide-diphospho-sugar transferases"/>
    <property type="match status" value="1"/>
</dbReference>
<feature type="binding site" evidence="8">
    <location>
        <begin position="8"/>
        <end position="10"/>
    </location>
    <ligand>
        <name>GTP</name>
        <dbReference type="ChEBI" id="CHEBI:37565"/>
    </ligand>
</feature>
<evidence type="ECO:0000313" key="10">
    <source>
        <dbReference type="EMBL" id="QKD82101.1"/>
    </source>
</evidence>
<dbReference type="GO" id="GO:0061603">
    <property type="term" value="F:molybdenum cofactor guanylyltransferase activity"/>
    <property type="evidence" value="ECO:0007669"/>
    <property type="project" value="UniProtKB-EC"/>
</dbReference>
<evidence type="ECO:0000259" key="9">
    <source>
        <dbReference type="Pfam" id="PF12804"/>
    </source>
</evidence>
<keyword evidence="3 8" id="KW-0479">Metal-binding</keyword>
<dbReference type="KEGG" id="theu:HPC62_07705"/>
<gene>
    <name evidence="8" type="primary">mobA</name>
    <name evidence="10" type="ORF">HPC62_07705</name>
</gene>
<evidence type="ECO:0000256" key="4">
    <source>
        <dbReference type="ARBA" id="ARBA00022741"/>
    </source>
</evidence>
<sequence length="197" mass="21394">MPLSAIILAGGHSTRMGRDKALIEIEGVPLLQRTGAIAQSCASPVFVVTPWPDRYATLLPDCQFVSETPLPGETEPHGPLVGFWQGLERVAAGGASAWVLLLACDLPRLQAAEVQQWAAQLETVQSGAIAYLPRDSQGWQPLCGFYRLSSLSLLRDFVQAGGRSFQQWLAQHPVAEIPAVDFAHLLNCNMPEDLTHL</sequence>
<keyword evidence="7 8" id="KW-0501">Molybdenum cofactor biosynthesis</keyword>
<dbReference type="HAMAP" id="MF_00316">
    <property type="entry name" value="MobA"/>
    <property type="match status" value="1"/>
</dbReference>
<dbReference type="InterPro" id="IPR025877">
    <property type="entry name" value="MobA-like_NTP_Trfase"/>
</dbReference>
<evidence type="ECO:0000256" key="2">
    <source>
        <dbReference type="ARBA" id="ARBA00022679"/>
    </source>
</evidence>
<dbReference type="GO" id="GO:0046872">
    <property type="term" value="F:metal ion binding"/>
    <property type="evidence" value="ECO:0007669"/>
    <property type="project" value="UniProtKB-KW"/>
</dbReference>
<comment type="caution">
    <text evidence="8">Lacks conserved residue(s) required for the propagation of feature annotation.</text>
</comment>
<feature type="binding site" evidence="8">
    <location>
        <position position="20"/>
    </location>
    <ligand>
        <name>GTP</name>
        <dbReference type="ChEBI" id="CHEBI:37565"/>
    </ligand>
</feature>